<gene>
    <name evidence="1" type="ORF">BU14_0184s0030</name>
</gene>
<dbReference type="EMBL" id="KV918861">
    <property type="protein sequence ID" value="OSX76603.1"/>
    <property type="molecule type" value="Genomic_DNA"/>
</dbReference>
<keyword evidence="2" id="KW-1185">Reference proteome</keyword>
<evidence type="ECO:0000313" key="1">
    <source>
        <dbReference type="EMBL" id="OSX76603.1"/>
    </source>
</evidence>
<evidence type="ECO:0000313" key="2">
    <source>
        <dbReference type="Proteomes" id="UP000218209"/>
    </source>
</evidence>
<protein>
    <submittedName>
        <fullName evidence="1">Uncharacterized protein</fullName>
    </submittedName>
</protein>
<dbReference type="Proteomes" id="UP000218209">
    <property type="component" value="Unassembled WGS sequence"/>
</dbReference>
<reference evidence="1 2" key="1">
    <citation type="submission" date="2017-03" db="EMBL/GenBank/DDBJ databases">
        <title>WGS assembly of Porphyra umbilicalis.</title>
        <authorList>
            <person name="Brawley S.H."/>
            <person name="Blouin N.A."/>
            <person name="Ficko-Blean E."/>
            <person name="Wheeler G.L."/>
            <person name="Lohr M."/>
            <person name="Goodson H.V."/>
            <person name="Jenkins J.W."/>
            <person name="Blaby-Haas C.E."/>
            <person name="Helliwell K.E."/>
            <person name="Chan C."/>
            <person name="Marriage T."/>
            <person name="Bhattacharya D."/>
            <person name="Klein A.S."/>
            <person name="Badis Y."/>
            <person name="Brodie J."/>
            <person name="Cao Y."/>
            <person name="Collen J."/>
            <person name="Dittami S.M."/>
            <person name="Gachon C.M."/>
            <person name="Green B.R."/>
            <person name="Karpowicz S."/>
            <person name="Kim J.W."/>
            <person name="Kudahl U."/>
            <person name="Lin S."/>
            <person name="Michel G."/>
            <person name="Mittag M."/>
            <person name="Olson B.J."/>
            <person name="Pangilinan J."/>
            <person name="Peng Y."/>
            <person name="Qiu H."/>
            <person name="Shu S."/>
            <person name="Singer J.T."/>
            <person name="Smith A.G."/>
            <person name="Sprecher B.N."/>
            <person name="Wagner V."/>
            <person name="Wang W."/>
            <person name="Wang Z.-Y."/>
            <person name="Yan J."/>
            <person name="Yarish C."/>
            <person name="Zoeuner-Riek S."/>
            <person name="Zhuang Y."/>
            <person name="Zou Y."/>
            <person name="Lindquist E.A."/>
            <person name="Grimwood J."/>
            <person name="Barry K."/>
            <person name="Rokhsar D.S."/>
            <person name="Schmutz J."/>
            <person name="Stiller J.W."/>
            <person name="Grossman A.R."/>
            <person name="Prochnik S.E."/>
        </authorList>
    </citation>
    <scope>NUCLEOTIDE SEQUENCE [LARGE SCALE GENOMIC DNA]</scope>
    <source>
        <strain evidence="1">4086291</strain>
    </source>
</reference>
<proteinExistence type="predicted"/>
<dbReference type="AlphaFoldDB" id="A0A1X6P7K8"/>
<sequence>MAALPPAVGLVNVVNALDRFRFFCTLPYVTTWLCTCVLGGTPSAARGTPAAVARQRGVTIFSAASVVKAVGGLAFGVCYPVLLRHLGGGGERLLLVVPLVPGAAAAPRRRRRAAAARHSARRICAGAWGWWWAPTRGWWRARPWPPPPCSL</sequence>
<name>A0A1X6P7K8_PORUM</name>
<accession>A0A1X6P7K8</accession>
<organism evidence="1 2">
    <name type="scientific">Porphyra umbilicalis</name>
    <name type="common">Purple laver</name>
    <name type="synonym">Red alga</name>
    <dbReference type="NCBI Taxonomy" id="2786"/>
    <lineage>
        <taxon>Eukaryota</taxon>
        <taxon>Rhodophyta</taxon>
        <taxon>Bangiophyceae</taxon>
        <taxon>Bangiales</taxon>
        <taxon>Bangiaceae</taxon>
        <taxon>Porphyra</taxon>
    </lineage>
</organism>